<dbReference type="PANTHER" id="PTHR45624:SF10">
    <property type="entry name" value="SLC (SOLUTE CARRIER) HOMOLOG"/>
    <property type="match status" value="1"/>
</dbReference>
<dbReference type="Proteomes" id="UP001165060">
    <property type="component" value="Unassembled WGS sequence"/>
</dbReference>
<evidence type="ECO:0000256" key="6">
    <source>
        <dbReference type="ARBA" id="ARBA00022989"/>
    </source>
</evidence>
<dbReference type="EMBL" id="BRYB01006828">
    <property type="protein sequence ID" value="GMI57683.1"/>
    <property type="molecule type" value="Genomic_DNA"/>
</dbReference>
<evidence type="ECO:0008006" key="13">
    <source>
        <dbReference type="Google" id="ProtNLM"/>
    </source>
</evidence>
<evidence type="ECO:0000313" key="11">
    <source>
        <dbReference type="EMBL" id="GMI57683.1"/>
    </source>
</evidence>
<evidence type="ECO:0000256" key="2">
    <source>
        <dbReference type="ARBA" id="ARBA00006375"/>
    </source>
</evidence>
<keyword evidence="4 9" id="KW-0812">Transmembrane</keyword>
<dbReference type="InterPro" id="IPR023395">
    <property type="entry name" value="MCP_dom_sf"/>
</dbReference>
<dbReference type="PROSITE" id="PS50920">
    <property type="entry name" value="SOLCAR"/>
    <property type="match status" value="3"/>
</dbReference>
<dbReference type="InterPro" id="IPR002067">
    <property type="entry name" value="MCP"/>
</dbReference>
<feature type="repeat" description="Solcar" evidence="9">
    <location>
        <begin position="92"/>
        <end position="181"/>
    </location>
</feature>
<organism evidence="11 12">
    <name type="scientific">Tetraparma gracilis</name>
    <dbReference type="NCBI Taxonomy" id="2962635"/>
    <lineage>
        <taxon>Eukaryota</taxon>
        <taxon>Sar</taxon>
        <taxon>Stramenopiles</taxon>
        <taxon>Ochrophyta</taxon>
        <taxon>Bolidophyceae</taxon>
        <taxon>Parmales</taxon>
        <taxon>Triparmaceae</taxon>
        <taxon>Tetraparma</taxon>
    </lineage>
</organism>
<feature type="repeat" description="Solcar" evidence="9">
    <location>
        <begin position="1"/>
        <end position="83"/>
    </location>
</feature>
<dbReference type="Pfam" id="PF00153">
    <property type="entry name" value="Mito_carr"/>
    <property type="match status" value="3"/>
</dbReference>
<keyword evidence="6" id="KW-1133">Transmembrane helix</keyword>
<dbReference type="PRINTS" id="PR00926">
    <property type="entry name" value="MITOCARRIER"/>
</dbReference>
<comment type="subcellular location">
    <subcellularLocation>
        <location evidence="1">Mitochondrion membrane</location>
        <topology evidence="1">Multi-pass membrane protein</topology>
    </subcellularLocation>
</comment>
<keyword evidence="8 9" id="KW-0472">Membrane</keyword>
<name>A0ABQ6NEJ1_9STRA</name>
<keyword evidence="3 10" id="KW-0813">Transport</keyword>
<evidence type="ECO:0000256" key="7">
    <source>
        <dbReference type="ARBA" id="ARBA00023128"/>
    </source>
</evidence>
<comment type="similarity">
    <text evidence="2 10">Belongs to the mitochondrial carrier (TC 2.A.29) family.</text>
</comment>
<sequence>MSFSDAAGGLCAGVTGTLIGYPLDTVKTRMQTSASPLSMFAVGGGILKREGARAFYKGVATPLLSLSVLSTLNFTCYSYLKSSFSDPASGRAGPLGILSAGALCGPVAAVFSTPEHLLKTKLQVDNAAASPRFTRGSLHAALLLVGEGGARALYVGAASNLVRESVFLSTYFLSYETLKAKLSPAVGLSAIPVAGGLAGALGWFVSYPLDCVKSNVMVNGGGRMLEVGRSILREKGVAGLYSGLSPSIARSFLVSGSRFSAYELGKRVYERAFPDPNHRRQ</sequence>
<keyword evidence="5" id="KW-0677">Repeat</keyword>
<comment type="caution">
    <text evidence="11">The sequence shown here is derived from an EMBL/GenBank/DDBJ whole genome shotgun (WGS) entry which is preliminary data.</text>
</comment>
<feature type="repeat" description="Solcar" evidence="9">
    <location>
        <begin position="186"/>
        <end position="268"/>
    </location>
</feature>
<evidence type="ECO:0000256" key="8">
    <source>
        <dbReference type="ARBA" id="ARBA00023136"/>
    </source>
</evidence>
<dbReference type="InterPro" id="IPR018108">
    <property type="entry name" value="MCP_transmembrane"/>
</dbReference>
<dbReference type="SUPFAM" id="SSF103506">
    <property type="entry name" value="Mitochondrial carrier"/>
    <property type="match status" value="1"/>
</dbReference>
<dbReference type="PANTHER" id="PTHR45624">
    <property type="entry name" value="MITOCHONDRIAL BASIC AMINO ACIDS TRANSPORTER-RELATED"/>
    <property type="match status" value="1"/>
</dbReference>
<keyword evidence="12" id="KW-1185">Reference proteome</keyword>
<evidence type="ECO:0000313" key="12">
    <source>
        <dbReference type="Proteomes" id="UP001165060"/>
    </source>
</evidence>
<evidence type="ECO:0000256" key="4">
    <source>
        <dbReference type="ARBA" id="ARBA00022692"/>
    </source>
</evidence>
<evidence type="ECO:0000256" key="5">
    <source>
        <dbReference type="ARBA" id="ARBA00022737"/>
    </source>
</evidence>
<evidence type="ECO:0000256" key="10">
    <source>
        <dbReference type="RuleBase" id="RU000488"/>
    </source>
</evidence>
<dbReference type="InterPro" id="IPR050567">
    <property type="entry name" value="Mitochondrial_Carrier"/>
</dbReference>
<evidence type="ECO:0000256" key="1">
    <source>
        <dbReference type="ARBA" id="ARBA00004225"/>
    </source>
</evidence>
<protein>
    <recommendedName>
        <fullName evidence="13">Mitochondrial carrier</fullName>
    </recommendedName>
</protein>
<reference evidence="11 12" key="1">
    <citation type="journal article" date="2023" name="Commun. Biol.">
        <title>Genome analysis of Parmales, the sister group of diatoms, reveals the evolutionary specialization of diatoms from phago-mixotrophs to photoautotrophs.</title>
        <authorList>
            <person name="Ban H."/>
            <person name="Sato S."/>
            <person name="Yoshikawa S."/>
            <person name="Yamada K."/>
            <person name="Nakamura Y."/>
            <person name="Ichinomiya M."/>
            <person name="Sato N."/>
            <person name="Blanc-Mathieu R."/>
            <person name="Endo H."/>
            <person name="Kuwata A."/>
            <person name="Ogata H."/>
        </authorList>
    </citation>
    <scope>NUCLEOTIDE SEQUENCE [LARGE SCALE GENOMIC DNA]</scope>
</reference>
<evidence type="ECO:0000256" key="3">
    <source>
        <dbReference type="ARBA" id="ARBA00022448"/>
    </source>
</evidence>
<gene>
    <name evidence="11" type="ORF">TeGR_g4526</name>
</gene>
<dbReference type="Gene3D" id="1.50.40.10">
    <property type="entry name" value="Mitochondrial carrier domain"/>
    <property type="match status" value="1"/>
</dbReference>
<keyword evidence="7" id="KW-0496">Mitochondrion</keyword>
<accession>A0ABQ6NEJ1</accession>
<proteinExistence type="inferred from homology"/>
<evidence type="ECO:0000256" key="9">
    <source>
        <dbReference type="PROSITE-ProRule" id="PRU00282"/>
    </source>
</evidence>